<feature type="domain" description="TIR" evidence="1">
    <location>
        <begin position="136"/>
        <end position="225"/>
    </location>
</feature>
<dbReference type="EMBL" id="MEUJ01000002">
    <property type="protein sequence ID" value="OGC40810.1"/>
    <property type="molecule type" value="Genomic_DNA"/>
</dbReference>
<dbReference type="Proteomes" id="UP000179242">
    <property type="component" value="Unassembled WGS sequence"/>
</dbReference>
<dbReference type="GO" id="GO:0007165">
    <property type="term" value="P:signal transduction"/>
    <property type="evidence" value="ECO:0007669"/>
    <property type="project" value="InterPro"/>
</dbReference>
<accession>A0A1F4U7L2</accession>
<proteinExistence type="predicted"/>
<comment type="caution">
    <text evidence="2">The sequence shown here is derived from an EMBL/GenBank/DDBJ whole genome shotgun (WGS) entry which is preliminary data.</text>
</comment>
<dbReference type="InterPro" id="IPR035897">
    <property type="entry name" value="Toll_tir_struct_dom_sf"/>
</dbReference>
<dbReference type="Pfam" id="PF13676">
    <property type="entry name" value="TIR_2"/>
    <property type="match status" value="1"/>
</dbReference>
<sequence>MNDNWAKKLEGYNLLAIYDVMLDISQELNIAVDDFVVIPLLPPVIKFRQLFPGDSSEMRDRYYNTRLKAIKYLHKQGVIKEYDLIEGVDSWENEIKVISNKDSFEKHIKQIKEELESRKKEKPSVGKDSLQQRPVVFISYANVELALADFIKQILMKRVGESIDVFVASRDIPPGDDWQRTMMENKLKNASAIITICSLASKQSGWAWWETGSVWAKGNSVYPLYTNISMNEFGPPLSLVAQGKCYFIKEDLKETLSALFKQLGLKADFALNLEEEGQLEKIKKEYSGAHTSASVEIKYKARKTTGTFHEYSLGLIVENKSTKAFKEIVCELFFPSLYIRDKIWNLPHVHSITPKDHYGYLCLIFDFNGLKEYANQKYRKYLLPGQKLMIFGDGEEAITPLTYEVDDVRYEKIKDYKVWWKVYIDGGAPIEGSIRFEELQQF</sequence>
<reference evidence="2 3" key="1">
    <citation type="journal article" date="2016" name="Nat. Commun.">
        <title>Thousands of microbial genomes shed light on interconnected biogeochemical processes in an aquifer system.</title>
        <authorList>
            <person name="Anantharaman K."/>
            <person name="Brown C.T."/>
            <person name="Hug L.A."/>
            <person name="Sharon I."/>
            <person name="Castelle C.J."/>
            <person name="Probst A.J."/>
            <person name="Thomas B.C."/>
            <person name="Singh A."/>
            <person name="Wilkins M.J."/>
            <person name="Karaoz U."/>
            <person name="Brodie E.L."/>
            <person name="Williams K.H."/>
            <person name="Hubbard S.S."/>
            <person name="Banfield J.F."/>
        </authorList>
    </citation>
    <scope>NUCLEOTIDE SEQUENCE [LARGE SCALE GENOMIC DNA]</scope>
</reference>
<evidence type="ECO:0000313" key="3">
    <source>
        <dbReference type="Proteomes" id="UP000179242"/>
    </source>
</evidence>
<evidence type="ECO:0000313" key="2">
    <source>
        <dbReference type="EMBL" id="OGC40810.1"/>
    </source>
</evidence>
<dbReference type="Gene3D" id="3.40.50.10140">
    <property type="entry name" value="Toll/interleukin-1 receptor homology (TIR) domain"/>
    <property type="match status" value="1"/>
</dbReference>
<dbReference type="SUPFAM" id="SSF52200">
    <property type="entry name" value="Toll/Interleukin receptor TIR domain"/>
    <property type="match status" value="1"/>
</dbReference>
<name>A0A1F4U7L2_UNCSA</name>
<evidence type="ECO:0000259" key="1">
    <source>
        <dbReference type="Pfam" id="PF13676"/>
    </source>
</evidence>
<dbReference type="AlphaFoldDB" id="A0A1F4U7L2"/>
<gene>
    <name evidence="2" type="ORF">A2438_00730</name>
</gene>
<dbReference type="InterPro" id="IPR000157">
    <property type="entry name" value="TIR_dom"/>
</dbReference>
<protein>
    <recommendedName>
        <fullName evidence="1">TIR domain-containing protein</fullName>
    </recommendedName>
</protein>
<organism evidence="2 3">
    <name type="scientific">candidate division WOR-1 bacterium RIFOXYC2_FULL_46_14</name>
    <dbReference type="NCBI Taxonomy" id="1802587"/>
    <lineage>
        <taxon>Bacteria</taxon>
        <taxon>Bacillati</taxon>
        <taxon>Saganbacteria</taxon>
    </lineage>
</organism>